<feature type="transmembrane region" description="Helical" evidence="4">
    <location>
        <begin position="24"/>
        <end position="41"/>
    </location>
</feature>
<evidence type="ECO:0000259" key="5">
    <source>
        <dbReference type="PROSITE" id="PS01124"/>
    </source>
</evidence>
<gene>
    <name evidence="6" type="ORF">C802_03108</name>
</gene>
<organism evidence="6 7">
    <name type="scientific">Phocaeicola sartorii</name>
    <dbReference type="NCBI Taxonomy" id="671267"/>
    <lineage>
        <taxon>Bacteria</taxon>
        <taxon>Pseudomonadati</taxon>
        <taxon>Bacteroidota</taxon>
        <taxon>Bacteroidia</taxon>
        <taxon>Bacteroidales</taxon>
        <taxon>Bacteroidaceae</taxon>
        <taxon>Phocaeicola</taxon>
    </lineage>
</organism>
<dbReference type="InterPro" id="IPR020449">
    <property type="entry name" value="Tscrpt_reg_AraC-type_HTH"/>
</dbReference>
<dbReference type="PROSITE" id="PS00041">
    <property type="entry name" value="HTH_ARAC_FAMILY_1"/>
    <property type="match status" value="1"/>
</dbReference>
<dbReference type="AlphaFoldDB" id="R9I5C8"/>
<dbReference type="GO" id="GO:0043565">
    <property type="term" value="F:sequence-specific DNA binding"/>
    <property type="evidence" value="ECO:0007669"/>
    <property type="project" value="InterPro"/>
</dbReference>
<dbReference type="PRINTS" id="PR00032">
    <property type="entry name" value="HTHARAC"/>
</dbReference>
<feature type="domain" description="HTH araC/xylS-type" evidence="5">
    <location>
        <begin position="259"/>
        <end position="361"/>
    </location>
</feature>
<dbReference type="HOGENOM" id="CLU_041408_0_0_10"/>
<dbReference type="InterPro" id="IPR009057">
    <property type="entry name" value="Homeodomain-like_sf"/>
</dbReference>
<dbReference type="InterPro" id="IPR018062">
    <property type="entry name" value="HTH_AraC-typ_CS"/>
</dbReference>
<dbReference type="STRING" id="1235788.C802_03108"/>
<dbReference type="EMBL" id="ASSP01000018">
    <property type="protein sequence ID" value="EOS11394.1"/>
    <property type="molecule type" value="Genomic_DNA"/>
</dbReference>
<dbReference type="SUPFAM" id="SSF46689">
    <property type="entry name" value="Homeodomain-like"/>
    <property type="match status" value="1"/>
</dbReference>
<dbReference type="PROSITE" id="PS01124">
    <property type="entry name" value="HTH_ARAC_FAMILY_2"/>
    <property type="match status" value="1"/>
</dbReference>
<sequence>MILSLCVFGGITLLAHPRRSKAKFILGASMLFWGVLIILRLSFNPFLDCAKTLFQPMILITGSIVMATTTCYVIEVLRPGYLTFRRFCLFISPAIVCSLLFGCHYICSPQTQTYYNLYDLFLFSDTDIFLRLMLLACNIFYMGIPAYLTARYNREYSQFIKENVSDPYDYDLQWLQRTMFTLSALYISYLVLLFTNDTLLYVINKVFILVLWYYLFYKALFLKEIPWKISFKAGWQHPDEGVDENRYEDCISQKTNCLEDINRWFESEKPYLRGDLRLSDLQRKFPISRTYLSQLFNKVQGVSFSDYVNRFRIEESKRLLETEPQTSINEIAERSGFNSISAFRRAFIKSTNISPSEYRKKHSENSTSL</sequence>
<feature type="transmembrane region" description="Helical" evidence="4">
    <location>
        <begin position="174"/>
        <end position="192"/>
    </location>
</feature>
<dbReference type="Gene3D" id="1.10.10.60">
    <property type="entry name" value="Homeodomain-like"/>
    <property type="match status" value="2"/>
</dbReference>
<keyword evidence="4" id="KW-1133">Transmembrane helix</keyword>
<accession>R9I5C8</accession>
<evidence type="ECO:0000313" key="6">
    <source>
        <dbReference type="EMBL" id="EOS11394.1"/>
    </source>
</evidence>
<feature type="transmembrane region" description="Helical" evidence="4">
    <location>
        <begin position="198"/>
        <end position="217"/>
    </location>
</feature>
<evidence type="ECO:0000256" key="2">
    <source>
        <dbReference type="ARBA" id="ARBA00023125"/>
    </source>
</evidence>
<dbReference type="InterPro" id="IPR018060">
    <property type="entry name" value="HTH_AraC"/>
</dbReference>
<keyword evidence="4" id="KW-0812">Transmembrane</keyword>
<keyword evidence="3" id="KW-0804">Transcription</keyword>
<keyword evidence="7" id="KW-1185">Reference proteome</keyword>
<reference evidence="6 7" key="1">
    <citation type="submission" date="2013-04" db="EMBL/GenBank/DDBJ databases">
        <title>The Genome Sequence of Bacteroides massiliensis dnLKV3.</title>
        <authorList>
            <consortium name="The Broad Institute Genomics Platform"/>
            <consortium name="The Broad Institute Genome Sequencing Center for Infectious Disease"/>
            <person name="Earl A."/>
            <person name="Xavier R."/>
            <person name="Kuhn K."/>
            <person name="Stappenbeck T."/>
            <person name="Walker B."/>
            <person name="Young S."/>
            <person name="Zeng Q."/>
            <person name="Gargeya S."/>
            <person name="Fitzgerald M."/>
            <person name="Haas B."/>
            <person name="Abouelleil A."/>
            <person name="Allen A.W."/>
            <person name="Alvarado L."/>
            <person name="Arachchi H.M."/>
            <person name="Berlin A.M."/>
            <person name="Chapman S.B."/>
            <person name="Gainer-Dewar J."/>
            <person name="Goldberg J."/>
            <person name="Griggs A."/>
            <person name="Gujja S."/>
            <person name="Hansen M."/>
            <person name="Howarth C."/>
            <person name="Imamovic A."/>
            <person name="Ireland A."/>
            <person name="Larimer J."/>
            <person name="McCowan C."/>
            <person name="Murphy C."/>
            <person name="Pearson M."/>
            <person name="Poon T.W."/>
            <person name="Priest M."/>
            <person name="Roberts A."/>
            <person name="Saif S."/>
            <person name="Shea T."/>
            <person name="Sisk P."/>
            <person name="Sykes S."/>
            <person name="Wortman J."/>
            <person name="Nusbaum C."/>
            <person name="Birren B."/>
        </authorList>
    </citation>
    <scope>NUCLEOTIDE SEQUENCE [LARGE SCALE GENOMIC DNA]</scope>
    <source>
        <strain evidence="7">dnLKV3</strain>
    </source>
</reference>
<feature type="transmembrane region" description="Helical" evidence="4">
    <location>
        <begin position="53"/>
        <end position="75"/>
    </location>
</feature>
<comment type="caution">
    <text evidence="6">The sequence shown here is derived from an EMBL/GenBank/DDBJ whole genome shotgun (WGS) entry which is preliminary data.</text>
</comment>
<keyword evidence="1" id="KW-0805">Transcription regulation</keyword>
<evidence type="ECO:0000256" key="4">
    <source>
        <dbReference type="SAM" id="Phobius"/>
    </source>
</evidence>
<dbReference type="Pfam" id="PF12833">
    <property type="entry name" value="HTH_18"/>
    <property type="match status" value="1"/>
</dbReference>
<dbReference type="PANTHER" id="PTHR43280:SF29">
    <property type="entry name" value="ARAC-FAMILY TRANSCRIPTIONAL REGULATOR"/>
    <property type="match status" value="1"/>
</dbReference>
<evidence type="ECO:0000256" key="3">
    <source>
        <dbReference type="ARBA" id="ARBA00023163"/>
    </source>
</evidence>
<dbReference type="PANTHER" id="PTHR43280">
    <property type="entry name" value="ARAC-FAMILY TRANSCRIPTIONAL REGULATOR"/>
    <property type="match status" value="1"/>
</dbReference>
<dbReference type="SMART" id="SM00342">
    <property type="entry name" value="HTH_ARAC"/>
    <property type="match status" value="1"/>
</dbReference>
<evidence type="ECO:0000313" key="7">
    <source>
        <dbReference type="Proteomes" id="UP000014200"/>
    </source>
</evidence>
<dbReference type="Proteomes" id="UP000014200">
    <property type="component" value="Unassembled WGS sequence"/>
</dbReference>
<feature type="transmembrane region" description="Helical" evidence="4">
    <location>
        <begin position="128"/>
        <end position="148"/>
    </location>
</feature>
<evidence type="ECO:0000256" key="1">
    <source>
        <dbReference type="ARBA" id="ARBA00023015"/>
    </source>
</evidence>
<keyword evidence="4" id="KW-0472">Membrane</keyword>
<feature type="transmembrane region" description="Helical" evidence="4">
    <location>
        <begin position="87"/>
        <end position="108"/>
    </location>
</feature>
<dbReference type="PATRIC" id="fig|1235788.3.peg.3196"/>
<proteinExistence type="predicted"/>
<name>R9I5C8_9BACT</name>
<dbReference type="GO" id="GO:0003700">
    <property type="term" value="F:DNA-binding transcription factor activity"/>
    <property type="evidence" value="ECO:0007669"/>
    <property type="project" value="InterPro"/>
</dbReference>
<protein>
    <recommendedName>
        <fullName evidence="5">HTH araC/xylS-type domain-containing protein</fullName>
    </recommendedName>
</protein>
<keyword evidence="2" id="KW-0238">DNA-binding</keyword>